<evidence type="ECO:0000256" key="3">
    <source>
        <dbReference type="ARBA" id="ARBA00022741"/>
    </source>
</evidence>
<keyword evidence="4" id="KW-0067">ATP-binding</keyword>
<dbReference type="PANTHER" id="PTHR24223:SF456">
    <property type="entry name" value="MULTIDRUG RESISTANCE-ASSOCIATED PROTEIN LETHAL(2)03659"/>
    <property type="match status" value="1"/>
</dbReference>
<evidence type="ECO:0000313" key="5">
    <source>
        <dbReference type="EMBL" id="KAJ3997582.1"/>
    </source>
</evidence>
<comment type="subcellular location">
    <subcellularLocation>
        <location evidence="1">Membrane</location>
        <topology evidence="1">Multi-pass membrane protein</topology>
    </subcellularLocation>
</comment>
<dbReference type="Gene3D" id="3.40.50.300">
    <property type="entry name" value="P-loop containing nucleotide triphosphate hydrolases"/>
    <property type="match status" value="1"/>
</dbReference>
<protein>
    <submittedName>
        <fullName evidence="5">Uncharacterized protein</fullName>
    </submittedName>
</protein>
<feature type="non-terminal residue" evidence="5">
    <location>
        <position position="1"/>
    </location>
</feature>
<keyword evidence="3" id="KW-0547">Nucleotide-binding</keyword>
<organism evidence="5 6">
    <name type="scientific">Lentinula boryana</name>
    <dbReference type="NCBI Taxonomy" id="40481"/>
    <lineage>
        <taxon>Eukaryota</taxon>
        <taxon>Fungi</taxon>
        <taxon>Dikarya</taxon>
        <taxon>Basidiomycota</taxon>
        <taxon>Agaricomycotina</taxon>
        <taxon>Agaricomycetes</taxon>
        <taxon>Agaricomycetidae</taxon>
        <taxon>Agaricales</taxon>
        <taxon>Marasmiineae</taxon>
        <taxon>Omphalotaceae</taxon>
        <taxon>Lentinula</taxon>
    </lineage>
</organism>
<reference evidence="5" key="1">
    <citation type="submission" date="2022-08" db="EMBL/GenBank/DDBJ databases">
        <authorList>
            <consortium name="DOE Joint Genome Institute"/>
            <person name="Min B."/>
            <person name="Riley R."/>
            <person name="Sierra-Patev S."/>
            <person name="Naranjo-Ortiz M."/>
            <person name="Looney B."/>
            <person name="Konkel Z."/>
            <person name="Slot J.C."/>
            <person name="Sakamoto Y."/>
            <person name="Steenwyk J.L."/>
            <person name="Rokas A."/>
            <person name="Carro J."/>
            <person name="Camarero S."/>
            <person name="Ferreira P."/>
            <person name="Molpeceres G."/>
            <person name="Ruiz-Duenas F.J."/>
            <person name="Serrano A."/>
            <person name="Henrissat B."/>
            <person name="Drula E."/>
            <person name="Hughes K.W."/>
            <person name="Mata J.L."/>
            <person name="Ishikawa N.K."/>
            <person name="Vargas-Isla R."/>
            <person name="Ushijima S."/>
            <person name="Smith C.A."/>
            <person name="Ahrendt S."/>
            <person name="Andreopoulos W."/>
            <person name="He G."/>
            <person name="Labutti K."/>
            <person name="Lipzen A."/>
            <person name="Ng V."/>
            <person name="Sandor L."/>
            <person name="Barry K."/>
            <person name="Martinez A.T."/>
            <person name="Xiao Y."/>
            <person name="Gibbons J.G."/>
            <person name="Terashima K."/>
            <person name="Hibbett D.S."/>
            <person name="Grigoriev I.V."/>
        </authorList>
    </citation>
    <scope>NUCLEOTIDE SEQUENCE</scope>
    <source>
        <strain evidence="5">TFB10827</strain>
    </source>
</reference>
<name>A0ABQ8QG89_9AGAR</name>
<dbReference type="EMBL" id="MU790579">
    <property type="protein sequence ID" value="KAJ3997582.1"/>
    <property type="molecule type" value="Genomic_DNA"/>
</dbReference>
<dbReference type="InterPro" id="IPR027417">
    <property type="entry name" value="P-loop_NTPase"/>
</dbReference>
<evidence type="ECO:0000256" key="1">
    <source>
        <dbReference type="ARBA" id="ARBA00004141"/>
    </source>
</evidence>
<comment type="caution">
    <text evidence="5">The sequence shown here is derived from an EMBL/GenBank/DDBJ whole genome shotgun (WGS) entry which is preliminary data.</text>
</comment>
<evidence type="ECO:0000256" key="4">
    <source>
        <dbReference type="ARBA" id="ARBA00022840"/>
    </source>
</evidence>
<proteinExistence type="inferred from homology"/>
<accession>A0ABQ8QG89</accession>
<dbReference type="PANTHER" id="PTHR24223">
    <property type="entry name" value="ATP-BINDING CASSETTE SUB-FAMILY C"/>
    <property type="match status" value="1"/>
</dbReference>
<keyword evidence="6" id="KW-1185">Reference proteome</keyword>
<dbReference type="InterPro" id="IPR050173">
    <property type="entry name" value="ABC_transporter_C-like"/>
</dbReference>
<evidence type="ECO:0000256" key="2">
    <source>
        <dbReference type="ARBA" id="ARBA00009726"/>
    </source>
</evidence>
<dbReference type="Proteomes" id="UP001163828">
    <property type="component" value="Unassembled WGS sequence"/>
</dbReference>
<gene>
    <name evidence="5" type="ORF">F5050DRAFT_1569105</name>
</gene>
<evidence type="ECO:0000313" key="6">
    <source>
        <dbReference type="Proteomes" id="UP001163828"/>
    </source>
</evidence>
<comment type="similarity">
    <text evidence="2">Belongs to the ABC transporter superfamily. ABCC family. Conjugate transporter (TC 3.A.1.208) subfamily.</text>
</comment>
<sequence length="89" mass="10108">IGEMHYTPLSNDAWFNLPWGNGIAYAAQESWVLNETIRDNILFGSPYDKDQYKTVIKQCASSLELDLALFAAGVTNRLFFFFILSLLVL</sequence>